<dbReference type="RefSeq" id="WP_095311759.1">
    <property type="nucleotide sequence ID" value="NZ_PHUT01000010.1"/>
</dbReference>
<evidence type="ECO:0000313" key="4">
    <source>
        <dbReference type="EMBL" id="RHW31020.1"/>
    </source>
</evidence>
<accession>A0A417YEG1</accession>
<sequence length="180" mass="20910">MQELFRENTFGEYKVRKATNEDAEAVIQLLQDSARWLEGKGISQWEYLRNGGETAEIKQGILVGTTYIVERKKELAATLNLSNVQNEWDMELWGKCQEHSFYIHRLAVSQAFRKQQIGRKLLDWIDQNIRLEKGRIRLDCVADNPALNKFYQQAGYTLMDVVANGEDMFSLYEKLITSKP</sequence>
<dbReference type="PROSITE" id="PS51186">
    <property type="entry name" value="GNAT"/>
    <property type="match status" value="1"/>
</dbReference>
<dbReference type="CDD" id="cd04301">
    <property type="entry name" value="NAT_SF"/>
    <property type="match status" value="1"/>
</dbReference>
<organism evidence="4 5">
    <name type="scientific">Oceanobacillus profundus</name>
    <dbReference type="NCBI Taxonomy" id="372463"/>
    <lineage>
        <taxon>Bacteria</taxon>
        <taxon>Bacillati</taxon>
        <taxon>Bacillota</taxon>
        <taxon>Bacilli</taxon>
        <taxon>Bacillales</taxon>
        <taxon>Bacillaceae</taxon>
        <taxon>Oceanobacillus</taxon>
    </lineage>
</organism>
<proteinExistence type="predicted"/>
<name>A0A417YEG1_9BACI</name>
<evidence type="ECO:0000259" key="3">
    <source>
        <dbReference type="PROSITE" id="PS51186"/>
    </source>
</evidence>
<dbReference type="PANTHER" id="PTHR43877">
    <property type="entry name" value="AMINOALKYLPHOSPHONATE N-ACETYLTRANSFERASE-RELATED-RELATED"/>
    <property type="match status" value="1"/>
</dbReference>
<keyword evidence="5" id="KW-1185">Reference proteome</keyword>
<evidence type="ECO:0000256" key="1">
    <source>
        <dbReference type="ARBA" id="ARBA00022679"/>
    </source>
</evidence>
<dbReference type="Pfam" id="PF00583">
    <property type="entry name" value="Acetyltransf_1"/>
    <property type="match status" value="1"/>
</dbReference>
<dbReference type="SUPFAM" id="SSF55729">
    <property type="entry name" value="Acyl-CoA N-acyltransferases (Nat)"/>
    <property type="match status" value="1"/>
</dbReference>
<reference evidence="4 5" key="1">
    <citation type="journal article" date="2007" name="Int. J. Syst. Evol. Microbiol.">
        <title>Oceanobacillus profundus sp. nov., isolated from a deep-sea sediment core.</title>
        <authorList>
            <person name="Kim Y.G."/>
            <person name="Choi D.H."/>
            <person name="Hyun S."/>
            <person name="Cho B.C."/>
        </authorList>
    </citation>
    <scope>NUCLEOTIDE SEQUENCE [LARGE SCALE GENOMIC DNA]</scope>
    <source>
        <strain evidence="4 5">DSM 18246</strain>
    </source>
</reference>
<dbReference type="Gene3D" id="3.40.630.30">
    <property type="match status" value="1"/>
</dbReference>
<dbReference type="EMBL" id="QWEH01000010">
    <property type="protein sequence ID" value="RHW31020.1"/>
    <property type="molecule type" value="Genomic_DNA"/>
</dbReference>
<dbReference type="InterPro" id="IPR050832">
    <property type="entry name" value="Bact_Acetyltransf"/>
</dbReference>
<protein>
    <submittedName>
        <fullName evidence="4">GNAT family N-acetyltransferase</fullName>
    </submittedName>
</protein>
<evidence type="ECO:0000313" key="5">
    <source>
        <dbReference type="Proteomes" id="UP000285456"/>
    </source>
</evidence>
<comment type="caution">
    <text evidence="4">The sequence shown here is derived from an EMBL/GenBank/DDBJ whole genome shotgun (WGS) entry which is preliminary data.</text>
</comment>
<dbReference type="InterPro" id="IPR000182">
    <property type="entry name" value="GNAT_dom"/>
</dbReference>
<gene>
    <name evidence="4" type="ORF">D1B32_14700</name>
</gene>
<feature type="domain" description="N-acetyltransferase" evidence="3">
    <location>
        <begin position="13"/>
        <end position="177"/>
    </location>
</feature>
<dbReference type="InterPro" id="IPR016181">
    <property type="entry name" value="Acyl_CoA_acyltransferase"/>
</dbReference>
<keyword evidence="2" id="KW-0012">Acyltransferase</keyword>
<dbReference type="Proteomes" id="UP000285456">
    <property type="component" value="Unassembled WGS sequence"/>
</dbReference>
<dbReference type="AlphaFoldDB" id="A0A417YEG1"/>
<evidence type="ECO:0000256" key="2">
    <source>
        <dbReference type="ARBA" id="ARBA00023315"/>
    </source>
</evidence>
<dbReference type="GO" id="GO:0016747">
    <property type="term" value="F:acyltransferase activity, transferring groups other than amino-acyl groups"/>
    <property type="evidence" value="ECO:0007669"/>
    <property type="project" value="InterPro"/>
</dbReference>
<keyword evidence="1 4" id="KW-0808">Transferase</keyword>
<dbReference type="OrthoDB" id="6382410at2"/>